<evidence type="ECO:0000313" key="4">
    <source>
        <dbReference type="Proteomes" id="UP000476934"/>
    </source>
</evidence>
<keyword evidence="4" id="KW-1185">Reference proteome</keyword>
<dbReference type="Proteomes" id="UP000030588">
    <property type="component" value="Unassembled WGS sequence"/>
</dbReference>
<dbReference type="EMBL" id="JAAIWK010000029">
    <property type="protein sequence ID" value="NEY21227.1"/>
    <property type="molecule type" value="Genomic_DNA"/>
</dbReference>
<evidence type="ECO:0000313" key="1">
    <source>
        <dbReference type="EMBL" id="KHD85860.1"/>
    </source>
</evidence>
<evidence type="ECO:0000313" key="3">
    <source>
        <dbReference type="Proteomes" id="UP000030588"/>
    </source>
</evidence>
<proteinExistence type="predicted"/>
<dbReference type="EMBL" id="JRUN01000015">
    <property type="protein sequence ID" value="KHD85860.1"/>
    <property type="molecule type" value="Genomic_DNA"/>
</dbReference>
<gene>
    <name evidence="2" type="ORF">G4D61_14865</name>
    <name evidence="1" type="ORF">NG54_06875</name>
</gene>
<reference evidence="2 4" key="2">
    <citation type="submission" date="2020-02" db="EMBL/GenBank/DDBJ databases">
        <authorList>
            <person name="Feng H."/>
        </authorList>
    </citation>
    <scope>NUCLEOTIDE SEQUENCE [LARGE SCALE GENOMIC DNA]</scope>
    <source>
        <strain evidence="2 4">Gsoil 114</strain>
    </source>
</reference>
<name>A0A0A6VC98_9BACI</name>
<reference evidence="2 4" key="3">
    <citation type="submission" date="2020-03" db="EMBL/GenBank/DDBJ databases">
        <title>Bacillus aquiflavi sp. nov., isolated from yellow water of strong flavor Chinese baijiu in Yibin region of China.</title>
        <authorList>
            <person name="Xie J."/>
        </authorList>
    </citation>
    <scope>NUCLEOTIDE SEQUENCE [LARGE SCALE GENOMIC DNA]</scope>
    <source>
        <strain evidence="2 4">Gsoil 114</strain>
    </source>
</reference>
<protein>
    <recommendedName>
        <fullName evidence="5">STAS domain-containing protein</fullName>
    </recommendedName>
</protein>
<evidence type="ECO:0000313" key="2">
    <source>
        <dbReference type="EMBL" id="NEY21227.1"/>
    </source>
</evidence>
<evidence type="ECO:0008006" key="5">
    <source>
        <dbReference type="Google" id="ProtNLM"/>
    </source>
</evidence>
<comment type="caution">
    <text evidence="1">The sequence shown here is derived from an EMBL/GenBank/DDBJ whole genome shotgun (WGS) entry which is preliminary data.</text>
</comment>
<dbReference type="OrthoDB" id="2867965at2"/>
<dbReference type="RefSeq" id="WP_025729479.1">
    <property type="nucleotide sequence ID" value="NZ_JAAIWK010000029.1"/>
</dbReference>
<dbReference type="AlphaFoldDB" id="A0A0A6VC98"/>
<dbReference type="Proteomes" id="UP000476934">
    <property type="component" value="Unassembled WGS sequence"/>
</dbReference>
<organism evidence="1 3">
    <name type="scientific">Heyndrickxia ginsengihumi</name>
    <dbReference type="NCBI Taxonomy" id="363870"/>
    <lineage>
        <taxon>Bacteria</taxon>
        <taxon>Bacillati</taxon>
        <taxon>Bacillota</taxon>
        <taxon>Bacilli</taxon>
        <taxon>Bacillales</taxon>
        <taxon>Bacillaceae</taxon>
        <taxon>Heyndrickxia</taxon>
    </lineage>
</organism>
<sequence>MAQFQVDHKNKAFIITLGGFAETEKASNFVADLKKEVAKIQVNQFTLIVDSAKLRTFKTEILPVLETSYGLYMSLGFKNILMVKPESVTPRLQLKRIAKKVNFSGEFIDSLQEALNVSMHS</sequence>
<accession>A0A0A6VC98</accession>
<reference evidence="1 3" key="1">
    <citation type="submission" date="2014-10" db="EMBL/GenBank/DDBJ databases">
        <title>Draft genome of phytase producing Bacillus ginsengihumi strain M2.11.</title>
        <authorList>
            <person name="Toymentseva A."/>
            <person name="Boulygina E.A."/>
            <person name="Kazakov S.V."/>
            <person name="Kayumov I."/>
            <person name="Suleimanova A.D."/>
            <person name="Mardanova A.M."/>
            <person name="Maria S.N."/>
            <person name="Sergey M.Y."/>
            <person name="Sharipova M.R."/>
        </authorList>
    </citation>
    <scope>NUCLEOTIDE SEQUENCE [LARGE SCALE GENOMIC DNA]</scope>
    <source>
        <strain evidence="1 3">M2.11</strain>
    </source>
</reference>